<feature type="compositionally biased region" description="Low complexity" evidence="1">
    <location>
        <begin position="77"/>
        <end position="87"/>
    </location>
</feature>
<comment type="caution">
    <text evidence="2">The sequence shown here is derived from an EMBL/GenBank/DDBJ whole genome shotgun (WGS) entry which is preliminary data.</text>
</comment>
<dbReference type="AlphaFoldDB" id="A0A8H3V7S3"/>
<dbReference type="Proteomes" id="UP000447873">
    <property type="component" value="Unassembled WGS sequence"/>
</dbReference>
<evidence type="ECO:0000256" key="1">
    <source>
        <dbReference type="SAM" id="MobiDB-lite"/>
    </source>
</evidence>
<dbReference type="EMBL" id="WNWS01000072">
    <property type="protein sequence ID" value="KAE9982708.1"/>
    <property type="molecule type" value="Genomic_DNA"/>
</dbReference>
<feature type="region of interest" description="Disordered" evidence="1">
    <location>
        <begin position="63"/>
        <end position="87"/>
    </location>
</feature>
<evidence type="ECO:0000313" key="2">
    <source>
        <dbReference type="EMBL" id="KAE9982708.1"/>
    </source>
</evidence>
<organism evidence="2 3">
    <name type="scientific">Venturia inaequalis</name>
    <name type="common">Apple scab fungus</name>
    <dbReference type="NCBI Taxonomy" id="5025"/>
    <lineage>
        <taxon>Eukaryota</taxon>
        <taxon>Fungi</taxon>
        <taxon>Dikarya</taxon>
        <taxon>Ascomycota</taxon>
        <taxon>Pezizomycotina</taxon>
        <taxon>Dothideomycetes</taxon>
        <taxon>Pleosporomycetidae</taxon>
        <taxon>Venturiales</taxon>
        <taxon>Venturiaceae</taxon>
        <taxon>Venturia</taxon>
    </lineage>
</organism>
<reference evidence="2 3" key="1">
    <citation type="submission" date="2018-12" db="EMBL/GenBank/DDBJ databases">
        <title>Venturia inaequalis Genome Resource.</title>
        <authorList>
            <person name="Lichtner F.J."/>
        </authorList>
    </citation>
    <scope>NUCLEOTIDE SEQUENCE [LARGE SCALE GENOMIC DNA]</scope>
    <source>
        <strain evidence="2 3">120213</strain>
    </source>
</reference>
<gene>
    <name evidence="2" type="ORF">EG328_010701</name>
</gene>
<proteinExistence type="predicted"/>
<feature type="region of interest" description="Disordered" evidence="1">
    <location>
        <begin position="103"/>
        <end position="175"/>
    </location>
</feature>
<sequence>MAWECNKAQHQNACPDYSIGPACFGTMSWGHCDRGCAESVHVADGTWCSGTGVILALGVPVSTPGSQNPAPPPVPYNPGTAPAVAPNPTVASIAAGILGNLRTAVLPAPSPPPPPSPATTPAKTPDPPQADPSPEPPKTPDPAPEPPKTTAPPETEEVKPGGCHHHKPDSKIRYTTPYAMCI</sequence>
<accession>A0A8H3V7S3</accession>
<feature type="compositionally biased region" description="Pro residues" evidence="1">
    <location>
        <begin position="108"/>
        <end position="150"/>
    </location>
</feature>
<protein>
    <submittedName>
        <fullName evidence="2">Uncharacterized protein</fullName>
    </submittedName>
</protein>
<name>A0A8H3V7S3_VENIN</name>
<evidence type="ECO:0000313" key="3">
    <source>
        <dbReference type="Proteomes" id="UP000447873"/>
    </source>
</evidence>